<dbReference type="EMBL" id="BKCJ011023599">
    <property type="protein sequence ID" value="GFC69196.1"/>
    <property type="molecule type" value="Genomic_DNA"/>
</dbReference>
<dbReference type="AlphaFoldDB" id="A0A699QH51"/>
<accession>A0A699QH51</accession>
<protein>
    <submittedName>
        <fullName evidence="1">Uncharacterized protein</fullName>
    </submittedName>
</protein>
<feature type="non-terminal residue" evidence="1">
    <location>
        <position position="147"/>
    </location>
</feature>
<comment type="caution">
    <text evidence="1">The sequence shown here is derived from an EMBL/GenBank/DDBJ whole genome shotgun (WGS) entry which is preliminary data.</text>
</comment>
<proteinExistence type="predicted"/>
<organism evidence="1">
    <name type="scientific">Tanacetum cinerariifolium</name>
    <name type="common">Dalmatian daisy</name>
    <name type="synonym">Chrysanthemum cinerariifolium</name>
    <dbReference type="NCBI Taxonomy" id="118510"/>
    <lineage>
        <taxon>Eukaryota</taxon>
        <taxon>Viridiplantae</taxon>
        <taxon>Streptophyta</taxon>
        <taxon>Embryophyta</taxon>
        <taxon>Tracheophyta</taxon>
        <taxon>Spermatophyta</taxon>
        <taxon>Magnoliopsida</taxon>
        <taxon>eudicotyledons</taxon>
        <taxon>Gunneridae</taxon>
        <taxon>Pentapetalae</taxon>
        <taxon>asterids</taxon>
        <taxon>campanulids</taxon>
        <taxon>Asterales</taxon>
        <taxon>Asteraceae</taxon>
        <taxon>Asteroideae</taxon>
        <taxon>Anthemideae</taxon>
        <taxon>Anthemidinae</taxon>
        <taxon>Tanacetum</taxon>
    </lineage>
</organism>
<gene>
    <name evidence="1" type="ORF">Tci_841166</name>
</gene>
<evidence type="ECO:0000313" key="1">
    <source>
        <dbReference type="EMBL" id="GFC69196.1"/>
    </source>
</evidence>
<reference evidence="1" key="1">
    <citation type="journal article" date="2019" name="Sci. Rep.">
        <title>Draft genome of Tanacetum cinerariifolium, the natural source of mosquito coil.</title>
        <authorList>
            <person name="Yamashiro T."/>
            <person name="Shiraishi A."/>
            <person name="Satake H."/>
            <person name="Nakayama K."/>
        </authorList>
    </citation>
    <scope>NUCLEOTIDE SEQUENCE</scope>
</reference>
<name>A0A699QH51_TANCI</name>
<sequence>MIDSLDKSNETIAKYLQEYQDFASELPLEKRIELISNLVKYQDNYSKVYKFQSQQRRPMTKKQKREYYMAMIRNNLGWRVEDFIPVGSKEETERLKRKGLNLKQEQVKKKKSTEEAPKIKTFTEEFTEEKIKEMMQLVPVEDVYVQA</sequence>